<feature type="region of interest" description="Disordered" evidence="1">
    <location>
        <begin position="950"/>
        <end position="975"/>
    </location>
</feature>
<feature type="compositionally biased region" description="Polar residues" evidence="1">
    <location>
        <begin position="598"/>
        <end position="635"/>
    </location>
</feature>
<dbReference type="STRING" id="914234.M2QIQ4"/>
<feature type="compositionally biased region" description="Basic and acidic residues" evidence="1">
    <location>
        <begin position="1220"/>
        <end position="1232"/>
    </location>
</feature>
<feature type="region of interest" description="Disordered" evidence="1">
    <location>
        <begin position="152"/>
        <end position="320"/>
    </location>
</feature>
<evidence type="ECO:0000313" key="2">
    <source>
        <dbReference type="EMBL" id="EMD31960.1"/>
    </source>
</evidence>
<feature type="compositionally biased region" description="Basic and acidic residues" evidence="1">
    <location>
        <begin position="694"/>
        <end position="705"/>
    </location>
</feature>
<evidence type="ECO:0000313" key="3">
    <source>
        <dbReference type="Proteomes" id="UP000016930"/>
    </source>
</evidence>
<feature type="compositionally biased region" description="Pro residues" evidence="1">
    <location>
        <begin position="1126"/>
        <end position="1140"/>
    </location>
</feature>
<proteinExistence type="predicted"/>
<feature type="compositionally biased region" description="Pro residues" evidence="1">
    <location>
        <begin position="240"/>
        <end position="249"/>
    </location>
</feature>
<feature type="compositionally biased region" description="Basic and acidic residues" evidence="1">
    <location>
        <begin position="275"/>
        <end position="291"/>
    </location>
</feature>
<dbReference type="OrthoDB" id="3258279at2759"/>
<feature type="compositionally biased region" description="Polar residues" evidence="1">
    <location>
        <begin position="171"/>
        <end position="184"/>
    </location>
</feature>
<protein>
    <submittedName>
        <fullName evidence="2">Uncharacterized protein</fullName>
    </submittedName>
</protein>
<feature type="compositionally biased region" description="Basic and acidic residues" evidence="1">
    <location>
        <begin position="661"/>
        <end position="670"/>
    </location>
</feature>
<dbReference type="EMBL" id="KB445814">
    <property type="protein sequence ID" value="EMD31960.1"/>
    <property type="molecule type" value="Genomic_DNA"/>
</dbReference>
<name>M2QIQ4_CERS8</name>
<dbReference type="AlphaFoldDB" id="M2QIQ4"/>
<feature type="compositionally biased region" description="Polar residues" evidence="1">
    <location>
        <begin position="37"/>
        <end position="46"/>
    </location>
</feature>
<evidence type="ECO:0000256" key="1">
    <source>
        <dbReference type="SAM" id="MobiDB-lite"/>
    </source>
</evidence>
<feature type="compositionally biased region" description="Polar residues" evidence="1">
    <location>
        <begin position="443"/>
        <end position="456"/>
    </location>
</feature>
<feature type="region of interest" description="Disordered" evidence="1">
    <location>
        <begin position="1"/>
        <end position="60"/>
    </location>
</feature>
<organism evidence="2 3">
    <name type="scientific">Ceriporiopsis subvermispora (strain B)</name>
    <name type="common">White-rot fungus</name>
    <name type="synonym">Gelatoporia subvermispora</name>
    <dbReference type="NCBI Taxonomy" id="914234"/>
    <lineage>
        <taxon>Eukaryota</taxon>
        <taxon>Fungi</taxon>
        <taxon>Dikarya</taxon>
        <taxon>Basidiomycota</taxon>
        <taxon>Agaricomycotina</taxon>
        <taxon>Agaricomycetes</taxon>
        <taxon>Polyporales</taxon>
        <taxon>Gelatoporiaceae</taxon>
        <taxon>Gelatoporia</taxon>
    </lineage>
</organism>
<sequence length="1262" mass="137097">MENTNSPHSLPTLDHLLQAQSNKRIPKRPKRNIAALSRTQSASSNGGDTGLPTPPASQQDVLADPTRALMSPPPEEMLRITGRTSTSRARSTPSSSIQITFTPLLLGHTVSSPGTTSTTTKRKRTGVSLASRTAYSDFDTIADARQASDVIDEGDAAVEKTPNPKARKQTKQSAASYESPTHRASPNLEPATPTRASCRRSDSPSQPALFLSPHAHNPQADYFPPSAGPSRRRSTTPAVPYEPPPPDRFTPPREVLYTPATVMSKSSKRKTAPKVKTEKSKLVLSIKKEPPVIDLTSPPPPGSPTDDPLLLSGPPTRMRPRDRLSLYARDTPMRSSTPPIPALDLGADMHMQSFEASDDDDDAIVPVFRFDNVPDDADGGAWTDDEDDYQADGFDHSGEYTGKFKVLTVPTKQDPPSPSTKQRMDAWGRPISPFPWPREQPPAGSSTETPPEQNLLGQPLVEPPPAGGVQGPVIEVVPPSSPLLEDVVNHEPSLSPYCVPSPGQTRTQDPPQSAFASPAAKTSDESVARQSGTKTLGAHQAANSASGEHRRPPRSRWSNVGNKWQRRASPQDAREEYVSERVTTSVPVHDKTVRTSRSHTNVTMEDVTPTNPSIPDTNLSHSQQSSAGVSPSQPILHSPPFNAVQEAQVGEASDDDSEEASVDRELSREPDSDDDLDEPPEMRPEESITGPSQQHERRPPRRDSNAMESDNETLRVGQSQEVEDDSEDSDVLDEGVIKIVSDDPRAAARAAAILKMHDYDCLPHILLRKKRHSHSSAQSVAKAARRKSVSDAGVRKRVAEVHRRRTIGGVVGDTVVFSEGSSLTLPELLQEAERDLAHSLSLTAASPIKADPSPPREISPPAQPQSFILRVLGPHDWLKDDWKLLDACFTDERMAVASAQGQSGEELADVDNINLEHIVERFVSGIGGDDNLQTLGWTRADLRRRAEALQRKQRSGKVAPPTPRMQSPWSVRASAPPLMTPLPRAFPEAATYTRGWSSFDADTSRRRESVHGSLLAPRYSHLMEEALTVSAMETPLRPEPPNSGHPVHGLAAQNSATDDSVAADPSTTDASTTEPFPVSTIRGVERRPAIPQTPLEPENRSIAGRMKGFFSSYIPTLSRSNRAKTMPPPSQLGLPIPPPEIFKQPRAPVVTPASKPPPKSVPPKNLVQLHTVPQTKPAPPPRKTEQPHRLIDLRSAPAASAPSATPVPRDRRASGSSVKDLVKTFEDIRRQSLDANQGLRRARSVAESTSGSSMRQKPAWRP</sequence>
<feature type="compositionally biased region" description="Acidic residues" evidence="1">
    <location>
        <begin position="376"/>
        <end position="390"/>
    </location>
</feature>
<feature type="region of interest" description="Disordered" evidence="1">
    <location>
        <begin position="1034"/>
        <end position="1076"/>
    </location>
</feature>
<feature type="region of interest" description="Disordered" evidence="1">
    <location>
        <begin position="1119"/>
        <end position="1262"/>
    </location>
</feature>
<reference evidence="2 3" key="1">
    <citation type="journal article" date="2012" name="Proc. Natl. Acad. Sci. U.S.A.">
        <title>Comparative genomics of Ceriporiopsis subvermispora and Phanerochaete chrysosporium provide insight into selective ligninolysis.</title>
        <authorList>
            <person name="Fernandez-Fueyo E."/>
            <person name="Ruiz-Duenas F.J."/>
            <person name="Ferreira P."/>
            <person name="Floudas D."/>
            <person name="Hibbett D.S."/>
            <person name="Canessa P."/>
            <person name="Larrondo L.F."/>
            <person name="James T.Y."/>
            <person name="Seelenfreund D."/>
            <person name="Lobos S."/>
            <person name="Polanco R."/>
            <person name="Tello M."/>
            <person name="Honda Y."/>
            <person name="Watanabe T."/>
            <person name="Watanabe T."/>
            <person name="Ryu J.S."/>
            <person name="Kubicek C.P."/>
            <person name="Schmoll M."/>
            <person name="Gaskell J."/>
            <person name="Hammel K.E."/>
            <person name="St John F.J."/>
            <person name="Vanden Wymelenberg A."/>
            <person name="Sabat G."/>
            <person name="Splinter BonDurant S."/>
            <person name="Syed K."/>
            <person name="Yadav J.S."/>
            <person name="Doddapaneni H."/>
            <person name="Subramanian V."/>
            <person name="Lavin J.L."/>
            <person name="Oguiza J.A."/>
            <person name="Perez G."/>
            <person name="Pisabarro A.G."/>
            <person name="Ramirez L."/>
            <person name="Santoyo F."/>
            <person name="Master E."/>
            <person name="Coutinho P.M."/>
            <person name="Henrissat B."/>
            <person name="Lombard V."/>
            <person name="Magnuson J.K."/>
            <person name="Kuees U."/>
            <person name="Hori C."/>
            <person name="Igarashi K."/>
            <person name="Samejima M."/>
            <person name="Held B.W."/>
            <person name="Barry K.W."/>
            <person name="LaButti K.M."/>
            <person name="Lapidus A."/>
            <person name="Lindquist E.A."/>
            <person name="Lucas S.M."/>
            <person name="Riley R."/>
            <person name="Salamov A.A."/>
            <person name="Hoffmeister D."/>
            <person name="Schwenk D."/>
            <person name="Hadar Y."/>
            <person name="Yarden O."/>
            <person name="de Vries R.P."/>
            <person name="Wiebenga A."/>
            <person name="Stenlid J."/>
            <person name="Eastwood D."/>
            <person name="Grigoriev I.V."/>
            <person name="Berka R.M."/>
            <person name="Blanchette R.A."/>
            <person name="Kersten P."/>
            <person name="Martinez A.T."/>
            <person name="Vicuna R."/>
            <person name="Cullen D."/>
        </authorList>
    </citation>
    <scope>NUCLEOTIDE SEQUENCE [LARGE SCALE GENOMIC DNA]</scope>
    <source>
        <strain evidence="2 3">B</strain>
    </source>
</reference>
<feature type="compositionally biased region" description="Low complexity" evidence="1">
    <location>
        <begin position="1055"/>
        <end position="1073"/>
    </location>
</feature>
<keyword evidence="3" id="KW-1185">Reference proteome</keyword>
<dbReference type="Proteomes" id="UP000016930">
    <property type="component" value="Unassembled WGS sequence"/>
</dbReference>
<feature type="compositionally biased region" description="Acidic residues" evidence="1">
    <location>
        <begin position="721"/>
        <end position="730"/>
    </location>
</feature>
<feature type="region of interest" description="Disordered" evidence="1">
    <location>
        <begin position="376"/>
        <end position="730"/>
    </location>
</feature>
<dbReference type="HOGENOM" id="CLU_004932_0_0_1"/>
<feature type="compositionally biased region" description="Polar residues" evidence="1">
    <location>
        <begin position="502"/>
        <end position="515"/>
    </location>
</feature>
<gene>
    <name evidence="2" type="ORF">CERSUDRAFT_99938</name>
</gene>
<feature type="compositionally biased region" description="Low complexity" evidence="1">
    <location>
        <begin position="1195"/>
        <end position="1206"/>
    </location>
</feature>
<feature type="compositionally biased region" description="Basic and acidic residues" evidence="1">
    <location>
        <begin position="1182"/>
        <end position="1192"/>
    </location>
</feature>
<accession>M2QIQ4</accession>
<feature type="compositionally biased region" description="Polar residues" evidence="1">
    <location>
        <begin position="1246"/>
        <end position="1255"/>
    </location>
</feature>